<evidence type="ECO:0000256" key="1">
    <source>
        <dbReference type="SAM" id="MobiDB-lite"/>
    </source>
</evidence>
<name>A0AAV6UZ03_9ARAC</name>
<feature type="compositionally biased region" description="Polar residues" evidence="1">
    <location>
        <begin position="41"/>
        <end position="51"/>
    </location>
</feature>
<feature type="compositionally biased region" description="Basic and acidic residues" evidence="1">
    <location>
        <begin position="167"/>
        <end position="176"/>
    </location>
</feature>
<feature type="compositionally biased region" description="Low complexity" evidence="1">
    <location>
        <begin position="177"/>
        <end position="187"/>
    </location>
</feature>
<feature type="compositionally biased region" description="Basic and acidic residues" evidence="1">
    <location>
        <begin position="556"/>
        <end position="569"/>
    </location>
</feature>
<proteinExistence type="predicted"/>
<accession>A0AAV6UZ03</accession>
<evidence type="ECO:0000313" key="3">
    <source>
        <dbReference type="Proteomes" id="UP000827092"/>
    </source>
</evidence>
<keyword evidence="3" id="KW-1185">Reference proteome</keyword>
<comment type="caution">
    <text evidence="2">The sequence shown here is derived from an EMBL/GenBank/DDBJ whole genome shotgun (WGS) entry which is preliminary data.</text>
</comment>
<sequence>MHNNPASLDTCGISPVRPSTKHQITPHRKSRKTLRRDQCSDVHTSCSTPTHSPGLASRISDSPSSSFPYSQENCPDVVWDYTSPKLPSRGSRKKEIKLTVKELLENLNQCQVPETNTQSQQYIKLLENYMAKQDAPSNVQKPGKPTRNRRQPQAHALEELKKFLETIPRQKKELESTSRTTDAASTSKRNMSAKSFFIAYNATTESANTSKLNMSTKSFLDGESSECDSTEELWGDNDNSFIVKATQELEEAQSNNPSLEAVSTIPETNVIPNKSRTINPSPESVSTILETIQIPNKSRVPSTENKVTVDVETYNDLLEQLTNVDWDSVDYDEWDNGFIEDDALSSIPDDVLNGCDEGTQPVIKDTNEDTVIYSVGALSKTNTAIQSTGTVLYNSSETSSLSKIKSAIQNTDTLLYNAGETGSSYKTNTAFQSAGAVLCSGRDTKSSSKTNTAIQSTNTVISNTAVQSILTNTRIGVKASDSSTVLQGTLSADTVIYSVRGSTESDLAKSIDLFDNELYNSFEDESFADESLLCQPDVLSKIDEVEIMMTQQPKCTPEEIKKKKDEAMKKRLRKS</sequence>
<reference evidence="2 3" key="1">
    <citation type="journal article" date="2022" name="Nat. Ecol. Evol.">
        <title>A masculinizing supergene underlies an exaggerated male reproductive morph in a spider.</title>
        <authorList>
            <person name="Hendrickx F."/>
            <person name="De Corte Z."/>
            <person name="Sonet G."/>
            <person name="Van Belleghem S.M."/>
            <person name="Kostlbacher S."/>
            <person name="Vangestel C."/>
        </authorList>
    </citation>
    <scope>NUCLEOTIDE SEQUENCE [LARGE SCALE GENOMIC DNA]</scope>
    <source>
        <strain evidence="2">W744_W776</strain>
    </source>
</reference>
<dbReference type="Proteomes" id="UP000827092">
    <property type="component" value="Unassembled WGS sequence"/>
</dbReference>
<protein>
    <submittedName>
        <fullName evidence="2">Uncharacterized protein</fullName>
    </submittedName>
</protein>
<feature type="region of interest" description="Disordered" evidence="1">
    <location>
        <begin position="553"/>
        <end position="575"/>
    </location>
</feature>
<organism evidence="2 3">
    <name type="scientific">Oedothorax gibbosus</name>
    <dbReference type="NCBI Taxonomy" id="931172"/>
    <lineage>
        <taxon>Eukaryota</taxon>
        <taxon>Metazoa</taxon>
        <taxon>Ecdysozoa</taxon>
        <taxon>Arthropoda</taxon>
        <taxon>Chelicerata</taxon>
        <taxon>Arachnida</taxon>
        <taxon>Araneae</taxon>
        <taxon>Araneomorphae</taxon>
        <taxon>Entelegynae</taxon>
        <taxon>Araneoidea</taxon>
        <taxon>Linyphiidae</taxon>
        <taxon>Erigoninae</taxon>
        <taxon>Oedothorax</taxon>
    </lineage>
</organism>
<feature type="compositionally biased region" description="Basic residues" evidence="1">
    <location>
        <begin position="24"/>
        <end position="34"/>
    </location>
</feature>
<dbReference type="AlphaFoldDB" id="A0AAV6UZ03"/>
<evidence type="ECO:0000313" key="2">
    <source>
        <dbReference type="EMBL" id="KAG8189454.1"/>
    </source>
</evidence>
<feature type="region of interest" description="Disordered" evidence="1">
    <location>
        <begin position="1"/>
        <end position="69"/>
    </location>
</feature>
<gene>
    <name evidence="2" type="ORF">JTE90_012525</name>
</gene>
<feature type="region of interest" description="Disordered" evidence="1">
    <location>
        <begin position="167"/>
        <end position="188"/>
    </location>
</feature>
<feature type="compositionally biased region" description="Low complexity" evidence="1">
    <location>
        <begin position="57"/>
        <end position="69"/>
    </location>
</feature>
<feature type="region of interest" description="Disordered" evidence="1">
    <location>
        <begin position="133"/>
        <end position="153"/>
    </location>
</feature>
<dbReference type="EMBL" id="JAFNEN010000215">
    <property type="protein sequence ID" value="KAG8189454.1"/>
    <property type="molecule type" value="Genomic_DNA"/>
</dbReference>